<evidence type="ECO:0000313" key="2">
    <source>
        <dbReference type="EMBL" id="MFD2544420.1"/>
    </source>
</evidence>
<name>A0ABW5K9J1_9FLAO</name>
<keyword evidence="3" id="KW-1185">Reference proteome</keyword>
<dbReference type="PANTHER" id="PTHR32060:SF22">
    <property type="entry name" value="CARBOXYL-TERMINAL-PROCESSING PEPTIDASE 3, CHLOROPLASTIC"/>
    <property type="match status" value="1"/>
</dbReference>
<feature type="domain" description="Tail specific protease" evidence="1">
    <location>
        <begin position="239"/>
        <end position="486"/>
    </location>
</feature>
<organism evidence="2 3">
    <name type="scientific">Kaistella montana</name>
    <dbReference type="NCBI Taxonomy" id="1849733"/>
    <lineage>
        <taxon>Bacteria</taxon>
        <taxon>Pseudomonadati</taxon>
        <taxon>Bacteroidota</taxon>
        <taxon>Flavobacteriia</taxon>
        <taxon>Flavobacteriales</taxon>
        <taxon>Weeksellaceae</taxon>
        <taxon>Chryseobacterium group</taxon>
        <taxon>Kaistella</taxon>
    </lineage>
</organism>
<dbReference type="EC" id="3.4.-.-" evidence="2"/>
<reference evidence="3" key="1">
    <citation type="journal article" date="2019" name="Int. J. Syst. Evol. Microbiol.">
        <title>The Global Catalogue of Microorganisms (GCM) 10K type strain sequencing project: providing services to taxonomists for standard genome sequencing and annotation.</title>
        <authorList>
            <consortium name="The Broad Institute Genomics Platform"/>
            <consortium name="The Broad Institute Genome Sequencing Center for Infectious Disease"/>
            <person name="Wu L."/>
            <person name="Ma J."/>
        </authorList>
    </citation>
    <scope>NUCLEOTIDE SEQUENCE [LARGE SCALE GENOMIC DNA]</scope>
    <source>
        <strain evidence="3">KCTC 52204</strain>
    </source>
</reference>
<dbReference type="Pfam" id="PF03572">
    <property type="entry name" value="Peptidase_S41"/>
    <property type="match status" value="1"/>
</dbReference>
<sequence>MKKIFFLVFISILSSCVSVKKHNEKRETPVSAEKLKQDVDHAYNKLQKLHPNLYWYISKDSLDFKFDSLKTTISKPLKPNEFYQKLAPVIAKIREGHLRLYPFEKRLTKKEIRDLKNQKGLLSRYNFVLDGDRVFVKDNTDKIPNMAMGTEILKIKDIPIKDLLEKYRPFVNSDGYNKTFLKYSLERRWPSFFTAEFGILDSVKVETKINNEVKTFYLNREKVSKEEKKKEETANKKLTKSETGKVKDYNILTKSYNRDLQFPTKDSTIAYMKIKTFSGTYSRKFYKQSFATLKKSPAKYLIIDIRDNLGGSLYEINNLYSYLVSDEFRFINDIEVTSRSAMFQADYLANFPILVKPLAIIVYPFYLVGTALSTKKVNDKIYLKNNGIFALKKPKRNNFKGKVYVLINGSSFSAASILPSKLKDEKRAFLVGEETGGANDGTVAGRYSTEKLKNSKLYLPIGLMLIQPNIKFTHTKKGVVPDKEIIPTLEEILQKKDVQLDWAMAEINKENPSRF</sequence>
<dbReference type="Gene3D" id="3.90.226.10">
    <property type="entry name" value="2-enoyl-CoA Hydratase, Chain A, domain 1"/>
    <property type="match status" value="1"/>
</dbReference>
<gene>
    <name evidence="2" type="ORF">ACFSO8_02995</name>
</gene>
<dbReference type="GO" id="GO:0016787">
    <property type="term" value="F:hydrolase activity"/>
    <property type="evidence" value="ECO:0007669"/>
    <property type="project" value="UniProtKB-KW"/>
</dbReference>
<protein>
    <submittedName>
        <fullName evidence="2">S41 family peptidase</fullName>
        <ecNumber evidence="2">3.4.-.-</ecNumber>
    </submittedName>
</protein>
<keyword evidence="2" id="KW-0378">Hydrolase</keyword>
<dbReference type="SUPFAM" id="SSF52096">
    <property type="entry name" value="ClpP/crotonase"/>
    <property type="match status" value="1"/>
</dbReference>
<accession>A0ABW5K9J1</accession>
<dbReference type="PANTHER" id="PTHR32060">
    <property type="entry name" value="TAIL-SPECIFIC PROTEASE"/>
    <property type="match status" value="1"/>
</dbReference>
<dbReference type="CDD" id="cd06567">
    <property type="entry name" value="Peptidase_S41"/>
    <property type="match status" value="1"/>
</dbReference>
<dbReference type="EMBL" id="JBHULG010000001">
    <property type="protein sequence ID" value="MFD2544420.1"/>
    <property type="molecule type" value="Genomic_DNA"/>
</dbReference>
<proteinExistence type="predicted"/>
<dbReference type="Proteomes" id="UP001597394">
    <property type="component" value="Unassembled WGS sequence"/>
</dbReference>
<dbReference type="SMART" id="SM00245">
    <property type="entry name" value="TSPc"/>
    <property type="match status" value="1"/>
</dbReference>
<comment type="caution">
    <text evidence="2">The sequence shown here is derived from an EMBL/GenBank/DDBJ whole genome shotgun (WGS) entry which is preliminary data.</text>
</comment>
<dbReference type="InterPro" id="IPR029045">
    <property type="entry name" value="ClpP/crotonase-like_dom_sf"/>
</dbReference>
<dbReference type="PROSITE" id="PS51257">
    <property type="entry name" value="PROKAR_LIPOPROTEIN"/>
    <property type="match status" value="1"/>
</dbReference>
<evidence type="ECO:0000259" key="1">
    <source>
        <dbReference type="SMART" id="SM00245"/>
    </source>
</evidence>
<dbReference type="InterPro" id="IPR005151">
    <property type="entry name" value="Tail-specific_protease"/>
</dbReference>
<evidence type="ECO:0000313" key="3">
    <source>
        <dbReference type="Proteomes" id="UP001597394"/>
    </source>
</evidence>
<dbReference type="RefSeq" id="WP_255927421.1">
    <property type="nucleotide sequence ID" value="NZ_JANFQP010000001.1"/>
</dbReference>